<keyword evidence="4" id="KW-1185">Reference proteome</keyword>
<dbReference type="Pfam" id="PF08541">
    <property type="entry name" value="ACP_syn_III_C"/>
    <property type="match status" value="1"/>
</dbReference>
<dbReference type="Gene3D" id="3.40.47.10">
    <property type="match status" value="1"/>
</dbReference>
<feature type="domain" description="Beta-ketoacyl-[acyl-carrier-protein] synthase III C-terminal" evidence="2">
    <location>
        <begin position="55"/>
        <end position="111"/>
    </location>
</feature>
<keyword evidence="1" id="KW-0808">Transferase</keyword>
<accession>A0A4D4JCN9</accession>
<dbReference type="GO" id="GO:0016746">
    <property type="term" value="F:acyltransferase activity"/>
    <property type="evidence" value="ECO:0007669"/>
    <property type="project" value="InterPro"/>
</dbReference>
<evidence type="ECO:0000313" key="3">
    <source>
        <dbReference type="EMBL" id="GDY33142.1"/>
    </source>
</evidence>
<dbReference type="InterPro" id="IPR016039">
    <property type="entry name" value="Thiolase-like"/>
</dbReference>
<evidence type="ECO:0000259" key="2">
    <source>
        <dbReference type="Pfam" id="PF08541"/>
    </source>
</evidence>
<dbReference type="EMBL" id="BJFL01000035">
    <property type="protein sequence ID" value="GDY33142.1"/>
    <property type="molecule type" value="Genomic_DNA"/>
</dbReference>
<comment type="caution">
    <text evidence="3">The sequence shown here is derived from an EMBL/GenBank/DDBJ whole genome shotgun (WGS) entry which is preliminary data.</text>
</comment>
<evidence type="ECO:0000256" key="1">
    <source>
        <dbReference type="ARBA" id="ARBA00022679"/>
    </source>
</evidence>
<gene>
    <name evidence="3" type="ORF">GTS_47750</name>
</gene>
<dbReference type="SUPFAM" id="SSF53901">
    <property type="entry name" value="Thiolase-like"/>
    <property type="match status" value="1"/>
</dbReference>
<sequence>MEPFAKASREKIHAVLLAGLRDADLRPGDRRLRYVLTPRLGRKVLRDAYLPAIAELTPAEVLDLGADTGHLGAGDAVANLAALHEDRLLRPGEYALVLNAGAGFTWSCLVVGAGD</sequence>
<reference evidence="4" key="1">
    <citation type="submission" date="2019-04" db="EMBL/GenBank/DDBJ databases">
        <title>Draft genome sequence of Pseudonocardiaceae bacterium SL3-2-4.</title>
        <authorList>
            <person name="Ningsih F."/>
            <person name="Yokota A."/>
            <person name="Sakai Y."/>
            <person name="Nanatani K."/>
            <person name="Yabe S."/>
            <person name="Oetari A."/>
            <person name="Sjamsuridzal W."/>
        </authorList>
    </citation>
    <scope>NUCLEOTIDE SEQUENCE [LARGE SCALE GENOMIC DNA]</scope>
    <source>
        <strain evidence="4">SL3-2-4</strain>
    </source>
</reference>
<proteinExistence type="predicted"/>
<protein>
    <recommendedName>
        <fullName evidence="2">Beta-ketoacyl-[acyl-carrier-protein] synthase III C-terminal domain-containing protein</fullName>
    </recommendedName>
</protein>
<dbReference type="Proteomes" id="UP000298860">
    <property type="component" value="Unassembled WGS sequence"/>
</dbReference>
<organism evidence="3 4">
    <name type="scientific">Gandjariella thermophila</name>
    <dbReference type="NCBI Taxonomy" id="1931992"/>
    <lineage>
        <taxon>Bacteria</taxon>
        <taxon>Bacillati</taxon>
        <taxon>Actinomycetota</taxon>
        <taxon>Actinomycetes</taxon>
        <taxon>Pseudonocardiales</taxon>
        <taxon>Pseudonocardiaceae</taxon>
        <taxon>Gandjariella</taxon>
    </lineage>
</organism>
<dbReference type="InterPro" id="IPR013747">
    <property type="entry name" value="ACP_syn_III_C"/>
</dbReference>
<name>A0A4D4JCN9_9PSEU</name>
<dbReference type="AlphaFoldDB" id="A0A4D4JCN9"/>
<evidence type="ECO:0000313" key="4">
    <source>
        <dbReference type="Proteomes" id="UP000298860"/>
    </source>
</evidence>